<evidence type="ECO:0000313" key="1">
    <source>
        <dbReference type="EMBL" id="KHN88637.1"/>
    </source>
</evidence>
<proteinExistence type="predicted"/>
<dbReference type="OrthoDB" id="504708at2759"/>
<dbReference type="OMA" id="CQNGERS"/>
<comment type="caution">
    <text evidence="1">The sequence shown here is derived from an EMBL/GenBank/DDBJ whole genome shotgun (WGS) entry which is preliminary data.</text>
</comment>
<name>A0A0B2W4Y6_TOXCA</name>
<protein>
    <submittedName>
        <fullName evidence="1">Uncharacterized protein</fullName>
    </submittedName>
</protein>
<feature type="non-terminal residue" evidence="1">
    <location>
        <position position="1"/>
    </location>
</feature>
<gene>
    <name evidence="1" type="ORF">Tcan_16450</name>
</gene>
<dbReference type="EMBL" id="JPKZ01000199">
    <property type="protein sequence ID" value="KHN88637.1"/>
    <property type="molecule type" value="Genomic_DNA"/>
</dbReference>
<organism evidence="1 2">
    <name type="scientific">Toxocara canis</name>
    <name type="common">Canine roundworm</name>
    <dbReference type="NCBI Taxonomy" id="6265"/>
    <lineage>
        <taxon>Eukaryota</taxon>
        <taxon>Metazoa</taxon>
        <taxon>Ecdysozoa</taxon>
        <taxon>Nematoda</taxon>
        <taxon>Chromadorea</taxon>
        <taxon>Rhabditida</taxon>
        <taxon>Spirurina</taxon>
        <taxon>Ascaridomorpha</taxon>
        <taxon>Ascaridoidea</taxon>
        <taxon>Toxocaridae</taxon>
        <taxon>Toxocara</taxon>
    </lineage>
</organism>
<evidence type="ECO:0000313" key="2">
    <source>
        <dbReference type="Proteomes" id="UP000031036"/>
    </source>
</evidence>
<reference evidence="1 2" key="1">
    <citation type="submission" date="2014-11" db="EMBL/GenBank/DDBJ databases">
        <title>Genetic blueprint of the zoonotic pathogen Toxocara canis.</title>
        <authorList>
            <person name="Zhu X.-Q."/>
            <person name="Korhonen P.K."/>
            <person name="Cai H."/>
            <person name="Young N.D."/>
            <person name="Nejsum P."/>
            <person name="von Samson-Himmelstjerna G."/>
            <person name="Boag P.R."/>
            <person name="Tan P."/>
            <person name="Li Q."/>
            <person name="Min J."/>
            <person name="Yang Y."/>
            <person name="Wang X."/>
            <person name="Fang X."/>
            <person name="Hall R.S."/>
            <person name="Hofmann A."/>
            <person name="Sternberg P.W."/>
            <person name="Jex A.R."/>
            <person name="Gasser R.B."/>
        </authorList>
    </citation>
    <scope>NUCLEOTIDE SEQUENCE [LARGE SCALE GENOMIC DNA]</scope>
    <source>
        <strain evidence="1">PN_DK_2014</strain>
    </source>
</reference>
<keyword evidence="2" id="KW-1185">Reference proteome</keyword>
<dbReference type="Proteomes" id="UP000031036">
    <property type="component" value="Unassembled WGS sequence"/>
</dbReference>
<dbReference type="AlphaFoldDB" id="A0A0B2W4Y6"/>
<accession>A0A0B2W4Y6</accession>
<sequence length="171" mass="19116">YFTGEESKSNFPVWIAVDADLTNKNMSRIDLVETFHPLSTAMAVNAKDVAKGAKSANAWALSPRIAEHSSSMKLPGLLVNSNSSSLSSPAVFEDNTGWQEWGPWSNCYRDERIRVRSCRPSMIANCIGEHAERQMCLKANETHTPLAKDPWAVEREINLSDLHSNVTRIRK</sequence>